<feature type="region of interest" description="Disordered" evidence="1">
    <location>
        <begin position="288"/>
        <end position="340"/>
    </location>
</feature>
<keyword evidence="2" id="KW-0812">Transmembrane</keyword>
<dbReference type="GO" id="GO:0016592">
    <property type="term" value="C:mediator complex"/>
    <property type="evidence" value="ECO:0007669"/>
    <property type="project" value="EnsemblPlants"/>
</dbReference>
<feature type="compositionally biased region" description="Low complexity" evidence="1">
    <location>
        <begin position="321"/>
        <end position="340"/>
    </location>
</feature>
<feature type="transmembrane region" description="Helical" evidence="2">
    <location>
        <begin position="656"/>
        <end position="678"/>
    </location>
</feature>
<keyword evidence="2" id="KW-0472">Membrane</keyword>
<dbReference type="Proteomes" id="UP000243459">
    <property type="component" value="Chromosome 5"/>
</dbReference>
<keyword evidence="2" id="KW-1133">Transmembrane helix</keyword>
<dbReference type="OMA" id="EFWIANL"/>
<sequence length="733" mass="79601">MEVAGGPSAGVEAAKIRTRSQATAQEQAKVAYALNRAVHAQLNLESVKTRAVGLFNAISRILEHIDVYSRSNSLPKWQETLGQFSMVNMELFNIVEDIKKVSKPFVVHPKNVNGENAAILPVMLSSKLLPEMEAEDNTKREQLLSGITNLPVTMQIEKLKARIDMIAAACDTAEKVIADARKQYGLGSRQGPSLVPTLDKVQAAKIQEQENMLRNAVNFGEGLRTGSQRELPSSLPSHLVDVLNFGDGPQNHGGDNSGMLQKGTPPFSAGNVNPQGAIMQNSGAQLIGRSVASPSGGPASFDNASTPPLQYANSPRSGTNMMNTPSPQQQQQRQKMMQIPQHQLLAQQQLRQSTTGVLGQSSMSQLHDLQAQTQQKFPSVPNQLPMQYSQPLAQQQFQNRQLQPSHMQLNMAQNQINQGNQLRSHLGQFAGSANSALFNAAQSSPNSQMITNMSATMQSQSLLPRMQTFGLSGGHPQRNHPSQMLNDQMFGMGASNPASMVAMQQQQGGFGNMTNAQSLQQSMATEASGVHGSSQSAGQMFPSVVTPVQNQEQNGHGRGLYAVQCLPLTGMMPGCPQNMLIPLTYKMPVRNNSTDAAGEEQGQGGQAARQQVGPHRQVVVRRFQVAFQLDLALLLKLAFAVVLFGQDGSRQRTIILILLASLVYLYQTGVLTPLIQYVRRGLAPPRPVARPQNVAARQNDVIQLQSVSSVYSALQCRVLLLMYRFAIAKLRVG</sequence>
<feature type="transmembrane region" description="Helical" evidence="2">
    <location>
        <begin position="625"/>
        <end position="644"/>
    </location>
</feature>
<organism evidence="3 4">
    <name type="scientific">Asparagus officinalis</name>
    <name type="common">Garden asparagus</name>
    <dbReference type="NCBI Taxonomy" id="4686"/>
    <lineage>
        <taxon>Eukaryota</taxon>
        <taxon>Viridiplantae</taxon>
        <taxon>Streptophyta</taxon>
        <taxon>Embryophyta</taxon>
        <taxon>Tracheophyta</taxon>
        <taxon>Spermatophyta</taxon>
        <taxon>Magnoliopsida</taxon>
        <taxon>Liliopsida</taxon>
        <taxon>Asparagales</taxon>
        <taxon>Asparagaceae</taxon>
        <taxon>Asparagoideae</taxon>
        <taxon>Asparagus</taxon>
    </lineage>
</organism>
<accession>A0A5P1EX21</accession>
<dbReference type="PANTHER" id="PTHR35552:SF1">
    <property type="entry name" value="MEDIATOR OF RNA POLYMERASE II TRANSCRIPTION SUBUNIT 8"/>
    <property type="match status" value="1"/>
</dbReference>
<dbReference type="AlphaFoldDB" id="A0A5P1EX21"/>
<feature type="compositionally biased region" description="Polar residues" evidence="1">
    <location>
        <begin position="302"/>
        <end position="320"/>
    </location>
</feature>
<protein>
    <recommendedName>
        <fullName evidence="5">Mediator of RNA polymerase II transcription subunit 8</fullName>
    </recommendedName>
</protein>
<keyword evidence="4" id="KW-1185">Reference proteome</keyword>
<dbReference type="InterPro" id="IPR038795">
    <property type="entry name" value="MED8_plant"/>
</dbReference>
<gene>
    <name evidence="3" type="ORF">A4U43_C05F35400</name>
</gene>
<evidence type="ECO:0000256" key="2">
    <source>
        <dbReference type="SAM" id="Phobius"/>
    </source>
</evidence>
<dbReference type="Gramene" id="ONK70596">
    <property type="protein sequence ID" value="ONK70596"/>
    <property type="gene ID" value="A4U43_C05F35400"/>
</dbReference>
<dbReference type="EMBL" id="CM007385">
    <property type="protein sequence ID" value="ONK70596.1"/>
    <property type="molecule type" value="Genomic_DNA"/>
</dbReference>
<evidence type="ECO:0000256" key="1">
    <source>
        <dbReference type="SAM" id="MobiDB-lite"/>
    </source>
</evidence>
<dbReference type="PANTHER" id="PTHR35552">
    <property type="entry name" value="MEDIATOR OF RNA POLYMERASE II TRANSCRIPTION SUBUNIT 8"/>
    <property type="match status" value="1"/>
</dbReference>
<evidence type="ECO:0000313" key="4">
    <source>
        <dbReference type="Proteomes" id="UP000243459"/>
    </source>
</evidence>
<dbReference type="GO" id="GO:0050832">
    <property type="term" value="P:defense response to fungus"/>
    <property type="evidence" value="ECO:0007669"/>
    <property type="project" value="EnsemblPlants"/>
</dbReference>
<dbReference type="GO" id="GO:0009909">
    <property type="term" value="P:regulation of flower development"/>
    <property type="evidence" value="ECO:0007669"/>
    <property type="project" value="EnsemblPlants"/>
</dbReference>
<name>A0A5P1EX21_ASPOF</name>
<proteinExistence type="predicted"/>
<evidence type="ECO:0000313" key="3">
    <source>
        <dbReference type="EMBL" id="ONK70596.1"/>
    </source>
</evidence>
<reference evidence="4" key="1">
    <citation type="journal article" date="2017" name="Nat. Commun.">
        <title>The asparagus genome sheds light on the origin and evolution of a young Y chromosome.</title>
        <authorList>
            <person name="Harkess A."/>
            <person name="Zhou J."/>
            <person name="Xu C."/>
            <person name="Bowers J.E."/>
            <person name="Van der Hulst R."/>
            <person name="Ayyampalayam S."/>
            <person name="Mercati F."/>
            <person name="Riccardi P."/>
            <person name="McKain M.R."/>
            <person name="Kakrana A."/>
            <person name="Tang H."/>
            <person name="Ray J."/>
            <person name="Groenendijk J."/>
            <person name="Arikit S."/>
            <person name="Mathioni S.M."/>
            <person name="Nakano M."/>
            <person name="Shan H."/>
            <person name="Telgmann-Rauber A."/>
            <person name="Kanno A."/>
            <person name="Yue Z."/>
            <person name="Chen H."/>
            <person name="Li W."/>
            <person name="Chen Y."/>
            <person name="Xu X."/>
            <person name="Zhang Y."/>
            <person name="Luo S."/>
            <person name="Chen H."/>
            <person name="Gao J."/>
            <person name="Mao Z."/>
            <person name="Pires J.C."/>
            <person name="Luo M."/>
            <person name="Kudrna D."/>
            <person name="Wing R.A."/>
            <person name="Meyers B.C."/>
            <person name="Yi K."/>
            <person name="Kong H."/>
            <person name="Lavrijsen P."/>
            <person name="Sunseri F."/>
            <person name="Falavigna A."/>
            <person name="Ye Y."/>
            <person name="Leebens-Mack J.H."/>
            <person name="Chen G."/>
        </authorList>
    </citation>
    <scope>NUCLEOTIDE SEQUENCE [LARGE SCALE GENOMIC DNA]</scope>
    <source>
        <strain evidence="4">cv. DH0086</strain>
    </source>
</reference>
<evidence type="ECO:0008006" key="5">
    <source>
        <dbReference type="Google" id="ProtNLM"/>
    </source>
</evidence>